<feature type="compositionally biased region" description="Polar residues" evidence="7">
    <location>
        <begin position="121"/>
        <end position="130"/>
    </location>
</feature>
<evidence type="ECO:0000256" key="6">
    <source>
        <dbReference type="RuleBase" id="RU367028"/>
    </source>
</evidence>
<sequence>MGNHRFRLSDMIPHAWFHKLKEMGKGSSRNPTKKPPHHHGHHHHHLPTTAGRPPPPPPAQQQQPHLQPRRASYYSPSRPEKATTGTSPSHPRASDTLFPADPPRKPRKKARRKPAGPPNKLPSSTASWSCRSALGSVWEADAMPDLPTAPASPPRREADDDDDNGNGGLPCFDKLVISKHCHTAVDTGSSSGKLEDTELLGAIPPILTKPPRRGAEPTRTEEPRKQRRSCHGRSTPPGSPRVGSRRVRASRKAAGEGCLSESFAVVKPSSDPQRDFRESMVEMIVENNIRAAGELEELLACYLSINSGEYHDVIVKVFVQIWSDLAGITSGPCPRR</sequence>
<feature type="domain" description="OVATE" evidence="8">
    <location>
        <begin position="265"/>
        <end position="324"/>
    </location>
</feature>
<accession>A0A1D1XJY0</accession>
<dbReference type="InterPro" id="IPR006458">
    <property type="entry name" value="Ovate_C"/>
</dbReference>
<keyword evidence="5 6" id="KW-0539">Nucleus</keyword>
<feature type="compositionally biased region" description="Basic residues" evidence="7">
    <location>
        <begin position="31"/>
        <end position="46"/>
    </location>
</feature>
<evidence type="ECO:0000256" key="4">
    <source>
        <dbReference type="ARBA" id="ARBA00023163"/>
    </source>
</evidence>
<dbReference type="GO" id="GO:0003677">
    <property type="term" value="F:DNA binding"/>
    <property type="evidence" value="ECO:0007669"/>
    <property type="project" value="InterPro"/>
</dbReference>
<feature type="region of interest" description="Disordered" evidence="7">
    <location>
        <begin position="23"/>
        <end position="167"/>
    </location>
</feature>
<protein>
    <recommendedName>
        <fullName evidence="6">Transcription repressor</fullName>
    </recommendedName>
    <alternativeName>
        <fullName evidence="6">Ovate family protein</fullName>
    </alternativeName>
</protein>
<comment type="function">
    <text evidence="6">Transcriptional repressor that regulates multiple aspects of plant growth and development.</text>
</comment>
<proteinExistence type="predicted"/>
<evidence type="ECO:0000256" key="3">
    <source>
        <dbReference type="ARBA" id="ARBA00023015"/>
    </source>
</evidence>
<dbReference type="Pfam" id="PF13724">
    <property type="entry name" value="DNA_binding_2"/>
    <property type="match status" value="1"/>
</dbReference>
<evidence type="ECO:0000313" key="9">
    <source>
        <dbReference type="EMBL" id="JAT42659.1"/>
    </source>
</evidence>
<evidence type="ECO:0000256" key="7">
    <source>
        <dbReference type="SAM" id="MobiDB-lite"/>
    </source>
</evidence>
<feature type="compositionally biased region" description="Basic and acidic residues" evidence="7">
    <location>
        <begin position="213"/>
        <end position="224"/>
    </location>
</feature>
<gene>
    <name evidence="9" type="ORF">g.49332</name>
</gene>
<dbReference type="EMBL" id="GDJX01025277">
    <property type="protein sequence ID" value="JAT42659.1"/>
    <property type="molecule type" value="Transcribed_RNA"/>
</dbReference>
<dbReference type="InterPro" id="IPR025830">
    <property type="entry name" value="DNA_bnd_dom_ovate"/>
</dbReference>
<feature type="region of interest" description="Disordered" evidence="7">
    <location>
        <begin position="185"/>
        <end position="255"/>
    </location>
</feature>
<evidence type="ECO:0000259" key="8">
    <source>
        <dbReference type="PROSITE" id="PS51754"/>
    </source>
</evidence>
<dbReference type="InterPro" id="IPR038933">
    <property type="entry name" value="Ovate"/>
</dbReference>
<dbReference type="AlphaFoldDB" id="A0A1D1XJY0"/>
<dbReference type="PROSITE" id="PS51754">
    <property type="entry name" value="OVATE"/>
    <property type="match status" value="1"/>
</dbReference>
<name>A0A1D1XJY0_9ARAE</name>
<keyword evidence="3 6" id="KW-0805">Transcription regulation</keyword>
<dbReference type="PANTHER" id="PTHR33057:SF151">
    <property type="entry name" value="TRANSCRIPTION REPRESSOR OFP1"/>
    <property type="match status" value="1"/>
</dbReference>
<feature type="compositionally biased region" description="Basic residues" evidence="7">
    <location>
        <begin position="105"/>
        <end position="114"/>
    </location>
</feature>
<evidence type="ECO:0000256" key="2">
    <source>
        <dbReference type="ARBA" id="ARBA00022491"/>
    </source>
</evidence>
<dbReference type="NCBIfam" id="TIGR01568">
    <property type="entry name" value="A_thal_3678"/>
    <property type="match status" value="1"/>
</dbReference>
<evidence type="ECO:0000256" key="5">
    <source>
        <dbReference type="ARBA" id="ARBA00023242"/>
    </source>
</evidence>
<evidence type="ECO:0000256" key="1">
    <source>
        <dbReference type="ARBA" id="ARBA00004123"/>
    </source>
</evidence>
<dbReference type="Pfam" id="PF04844">
    <property type="entry name" value="Ovate"/>
    <property type="match status" value="1"/>
</dbReference>
<reference evidence="9" key="1">
    <citation type="submission" date="2015-07" db="EMBL/GenBank/DDBJ databases">
        <title>Transcriptome Assembly of Anthurium amnicola.</title>
        <authorList>
            <person name="Suzuki J."/>
        </authorList>
    </citation>
    <scope>NUCLEOTIDE SEQUENCE</scope>
</reference>
<dbReference type="GO" id="GO:0005634">
    <property type="term" value="C:nucleus"/>
    <property type="evidence" value="ECO:0007669"/>
    <property type="project" value="UniProtKB-SubCell"/>
</dbReference>
<dbReference type="PANTHER" id="PTHR33057">
    <property type="entry name" value="TRANSCRIPTION REPRESSOR OFP7-RELATED"/>
    <property type="match status" value="1"/>
</dbReference>
<keyword evidence="2 6" id="KW-0678">Repressor</keyword>
<keyword evidence="4 6" id="KW-0804">Transcription</keyword>
<dbReference type="GO" id="GO:0045892">
    <property type="term" value="P:negative regulation of DNA-templated transcription"/>
    <property type="evidence" value="ECO:0007669"/>
    <property type="project" value="UniProtKB-UniRule"/>
</dbReference>
<organism evidence="9">
    <name type="scientific">Anthurium amnicola</name>
    <dbReference type="NCBI Taxonomy" id="1678845"/>
    <lineage>
        <taxon>Eukaryota</taxon>
        <taxon>Viridiplantae</taxon>
        <taxon>Streptophyta</taxon>
        <taxon>Embryophyta</taxon>
        <taxon>Tracheophyta</taxon>
        <taxon>Spermatophyta</taxon>
        <taxon>Magnoliopsida</taxon>
        <taxon>Liliopsida</taxon>
        <taxon>Araceae</taxon>
        <taxon>Pothoideae</taxon>
        <taxon>Potheae</taxon>
        <taxon>Anthurium</taxon>
    </lineage>
</organism>
<comment type="subcellular location">
    <subcellularLocation>
        <location evidence="1 6">Nucleus</location>
    </subcellularLocation>
</comment>